<dbReference type="Pfam" id="PF02378">
    <property type="entry name" value="PTS_EIIC"/>
    <property type="match status" value="1"/>
</dbReference>
<dbReference type="Gene3D" id="3.30.1360.60">
    <property type="entry name" value="Glucose permease domain IIB"/>
    <property type="match status" value="1"/>
</dbReference>
<feature type="transmembrane region" description="Helical" evidence="12">
    <location>
        <begin position="244"/>
        <end position="267"/>
    </location>
</feature>
<reference evidence="16 17" key="1">
    <citation type="submission" date="2010-12" db="EMBL/GenBank/DDBJ databases">
        <title>The Genome Sequence of Coprobacillus sp. strain 29_1.</title>
        <authorList>
            <consortium name="The Broad Institute Genome Sequencing Platform"/>
            <person name="Earl A."/>
            <person name="Ward D."/>
            <person name="Feldgarden M."/>
            <person name="Gevers D."/>
            <person name="Daigneault M."/>
            <person name="Sibley C.D."/>
            <person name="White A."/>
            <person name="Strauss J."/>
            <person name="Allen-Vercoe E."/>
            <person name="Young S.K."/>
            <person name="Zeng Q."/>
            <person name="Gargeya S."/>
            <person name="Fitzgerald M."/>
            <person name="Haas B."/>
            <person name="Abouelleil A."/>
            <person name="Alvarado L."/>
            <person name="Arachchi H.M."/>
            <person name="Berlin A."/>
            <person name="Brown A."/>
            <person name="Chapman S.B."/>
            <person name="Chen Z."/>
            <person name="Dunbar C."/>
            <person name="Freedman E."/>
            <person name="Gearin G."/>
            <person name="Gellesch M."/>
            <person name="Goldberg J."/>
            <person name="Griggs A."/>
            <person name="Gujja S."/>
            <person name="Heilman E."/>
            <person name="Heiman D."/>
            <person name="Howarth C."/>
            <person name="Larson L."/>
            <person name="Lui A."/>
            <person name="MacDonald P.J.P."/>
            <person name="Mehta T."/>
            <person name="Montmayeur A."/>
            <person name="Murphy C."/>
            <person name="Neiman D."/>
            <person name="Pearson M."/>
            <person name="Priest M."/>
            <person name="Roberts A."/>
            <person name="Saif S."/>
            <person name="Shea T."/>
            <person name="Shenoy N."/>
            <person name="Sisk P."/>
            <person name="Stolte C."/>
            <person name="Sykes S."/>
            <person name="White J."/>
            <person name="Yandava C."/>
            <person name="Nusbaum C."/>
            <person name="Birren B."/>
        </authorList>
    </citation>
    <scope>NUCLEOTIDE SEQUENCE [LARGE SCALE GENOMIC DNA]</scope>
    <source>
        <strain evidence="16 17">29_1</strain>
    </source>
</reference>
<feature type="domain" description="PTS EIIA type-1" evidence="13">
    <location>
        <begin position="481"/>
        <end position="585"/>
    </location>
</feature>
<evidence type="ECO:0000259" key="14">
    <source>
        <dbReference type="PROSITE" id="PS51098"/>
    </source>
</evidence>
<keyword evidence="3" id="KW-1003">Cell membrane</keyword>
<dbReference type="PANTHER" id="PTHR30175:SF1">
    <property type="entry name" value="PTS SYSTEM ARBUTIN-, CELLOBIOSE-, AND SALICIN-SPECIFIC EIIBC COMPONENT-RELATED"/>
    <property type="match status" value="1"/>
</dbReference>
<dbReference type="OrthoDB" id="92465at2"/>
<dbReference type="PROSITE" id="PS00371">
    <property type="entry name" value="PTS_EIIA_TYPE_1_HIS"/>
    <property type="match status" value="1"/>
</dbReference>
<dbReference type="NCBIfam" id="TIGR01995">
    <property type="entry name" value="PTS-II-ABC-beta"/>
    <property type="match status" value="1"/>
</dbReference>
<feature type="transmembrane region" description="Helical" evidence="12">
    <location>
        <begin position="141"/>
        <end position="160"/>
    </location>
</feature>
<dbReference type="Gene3D" id="2.70.70.10">
    <property type="entry name" value="Glucose Permease (Domain IIA)"/>
    <property type="match status" value="1"/>
</dbReference>
<keyword evidence="8" id="KW-0418">Kinase</keyword>
<keyword evidence="6" id="KW-0598">Phosphotransferase system</keyword>
<dbReference type="STRING" id="100884.GCA_000269565_03008"/>
<dbReference type="GO" id="GO:0008982">
    <property type="term" value="F:protein-N(PI)-phosphohistidine-sugar phosphotransferase activity"/>
    <property type="evidence" value="ECO:0007669"/>
    <property type="project" value="InterPro"/>
</dbReference>
<evidence type="ECO:0000256" key="6">
    <source>
        <dbReference type="ARBA" id="ARBA00022683"/>
    </source>
</evidence>
<dbReference type="InterPro" id="IPR003352">
    <property type="entry name" value="PTS_EIIC"/>
</dbReference>
<evidence type="ECO:0000313" key="17">
    <source>
        <dbReference type="Proteomes" id="UP000003157"/>
    </source>
</evidence>
<dbReference type="PROSITE" id="PS51093">
    <property type="entry name" value="PTS_EIIA_TYPE_1"/>
    <property type="match status" value="1"/>
</dbReference>
<sequence length="607" mass="66199">MKNKDIAKKILDLVKEDNITYLTHCATRLRLNVKDENSIDLNKLSQIEGVITAQFKNGQLQVVIGAKVEGVFDELMNMVNLSDDTIVEKSTKKKNIVSNVVETIAGCFSPVIPVLIGCGMVKSVLSILTTFNMITTTSGEYQILSMIGDLLFYFFPFFLAVSAAKKFKTNEFLALALAGALMYPTIQNGAIHAAETGITSLRFLGLPALFVNYKSTIIPIIITVWMMSYVYRYVNKLIPDTFKVLFVPMIVLFIMVPLELIVIGPFGTYIGKGVAAFVTWLYGINGVLGAFLFGTFRPLLIILGMHYAITPINTQLIAEYGYSVISPANLTGNLAQAGACLAVFVLLKNKERKSGAFTSGLTAVFGITEPAMFGFNLKYKKPMICAMLAGGIGAAYMNYFGGGATAVILPGILALPTYIADHYIHVIIAVIISITGAFIATLILGIYEESDLVDSVQNQNGQEEICSPVQGTIIELSQVNDDTFSKGLLGQGFAVIPEDGHYYAPFNGRVKMIFPTKHAIGLVSDTGAEVLIHIGLDTVGLNGQYFESHVSVDQEIKVGDLLITVDIESVKKLGYDMTTPVIVTNSNQYQNIEFNQNNNRFMLVVES</sequence>
<comment type="caution">
    <text evidence="16">The sequence shown here is derived from an EMBL/GenBank/DDBJ whole genome shotgun (WGS) entry which is preliminary data.</text>
</comment>
<feature type="transmembrane region" description="Helical" evidence="12">
    <location>
        <begin position="354"/>
        <end position="375"/>
    </location>
</feature>
<dbReference type="eggNOG" id="COG1263">
    <property type="taxonomic scope" value="Bacteria"/>
</dbReference>
<feature type="transmembrane region" description="Helical" evidence="12">
    <location>
        <begin position="423"/>
        <end position="447"/>
    </location>
</feature>
<keyword evidence="5 16" id="KW-0808">Transferase</keyword>
<dbReference type="InterPro" id="IPR001127">
    <property type="entry name" value="PTS_EIIA_1_perm"/>
</dbReference>
<dbReference type="Pfam" id="PF00358">
    <property type="entry name" value="PTS_EIIA_1"/>
    <property type="match status" value="1"/>
</dbReference>
<name>E7G8S7_9FIRM</name>
<dbReference type="PANTHER" id="PTHR30175">
    <property type="entry name" value="PHOSPHOTRANSFERASE SYSTEM TRANSPORT PROTEIN"/>
    <property type="match status" value="1"/>
</dbReference>
<evidence type="ECO:0000256" key="7">
    <source>
        <dbReference type="ARBA" id="ARBA00022692"/>
    </source>
</evidence>
<evidence type="ECO:0000256" key="10">
    <source>
        <dbReference type="ARBA" id="ARBA00023136"/>
    </source>
</evidence>
<dbReference type="CDD" id="cd00212">
    <property type="entry name" value="PTS_IIB_glc"/>
    <property type="match status" value="1"/>
</dbReference>
<evidence type="ECO:0000259" key="13">
    <source>
        <dbReference type="PROSITE" id="PS51093"/>
    </source>
</evidence>
<evidence type="ECO:0000256" key="4">
    <source>
        <dbReference type="ARBA" id="ARBA00022597"/>
    </source>
</evidence>
<dbReference type="GeneID" id="78230807"/>
<dbReference type="InterPro" id="IPR036878">
    <property type="entry name" value="Glu_permease_IIB"/>
</dbReference>
<dbReference type="InterPro" id="IPR011297">
    <property type="entry name" value="PTS_IIABC_b_glu"/>
</dbReference>
<dbReference type="GO" id="GO:0016301">
    <property type="term" value="F:kinase activity"/>
    <property type="evidence" value="ECO:0007669"/>
    <property type="project" value="UniProtKB-KW"/>
</dbReference>
<dbReference type="PROSITE" id="PS51098">
    <property type="entry name" value="PTS_EIIB_TYPE_1"/>
    <property type="match status" value="1"/>
</dbReference>
<organism evidence="16 17">
    <name type="scientific">Coprobacillus cateniformis</name>
    <dbReference type="NCBI Taxonomy" id="100884"/>
    <lineage>
        <taxon>Bacteria</taxon>
        <taxon>Bacillati</taxon>
        <taxon>Bacillota</taxon>
        <taxon>Erysipelotrichia</taxon>
        <taxon>Erysipelotrichales</taxon>
        <taxon>Coprobacillaceae</taxon>
        <taxon>Coprobacillus</taxon>
    </lineage>
</organism>
<dbReference type="FunFam" id="2.70.70.10:FF:000001">
    <property type="entry name" value="PTS system glucose-specific IIA component"/>
    <property type="match status" value="1"/>
</dbReference>
<keyword evidence="2" id="KW-0813">Transport</keyword>
<dbReference type="HOGENOM" id="CLU_012312_2_1_9"/>
<feature type="transmembrane region" description="Helical" evidence="12">
    <location>
        <begin position="395"/>
        <end position="416"/>
    </location>
</feature>
<proteinExistence type="predicted"/>
<dbReference type="RefSeq" id="WP_008788281.1">
    <property type="nucleotide sequence ID" value="NZ_AKCB01000002.1"/>
</dbReference>
<dbReference type="Pfam" id="PF00367">
    <property type="entry name" value="PTS_EIIB"/>
    <property type="match status" value="1"/>
</dbReference>
<dbReference type="Proteomes" id="UP000003157">
    <property type="component" value="Unassembled WGS sequence"/>
</dbReference>
<dbReference type="InterPro" id="IPR050558">
    <property type="entry name" value="PTS_Sugar-Specific_Components"/>
</dbReference>
<feature type="transmembrane region" description="Helical" evidence="12">
    <location>
        <begin position="330"/>
        <end position="347"/>
    </location>
</feature>
<feature type="active site" description="Phosphocysteine intermediate; for EIIB activity" evidence="11">
    <location>
        <position position="25"/>
    </location>
</feature>
<evidence type="ECO:0000256" key="8">
    <source>
        <dbReference type="ARBA" id="ARBA00022777"/>
    </source>
</evidence>
<evidence type="ECO:0000256" key="3">
    <source>
        <dbReference type="ARBA" id="ARBA00022475"/>
    </source>
</evidence>
<dbReference type="AlphaFoldDB" id="E7G8S7"/>
<dbReference type="GO" id="GO:0015771">
    <property type="term" value="P:trehalose transport"/>
    <property type="evidence" value="ECO:0007669"/>
    <property type="project" value="TreeGrafter"/>
</dbReference>
<dbReference type="NCBIfam" id="TIGR00830">
    <property type="entry name" value="PTBA"/>
    <property type="match status" value="1"/>
</dbReference>
<feature type="transmembrane region" description="Helical" evidence="12">
    <location>
        <begin position="100"/>
        <end position="121"/>
    </location>
</feature>
<feature type="domain" description="PTS EIIB type-1" evidence="14">
    <location>
        <begin position="3"/>
        <end position="85"/>
    </location>
</feature>
<dbReference type="GO" id="GO:0009401">
    <property type="term" value="P:phosphoenolpyruvate-dependent sugar phosphotransferase system"/>
    <property type="evidence" value="ECO:0007669"/>
    <property type="project" value="UniProtKB-KW"/>
</dbReference>
<accession>E7G8S7</accession>
<dbReference type="SUPFAM" id="SSF55604">
    <property type="entry name" value="Glucose permease domain IIB"/>
    <property type="match status" value="1"/>
</dbReference>
<dbReference type="InterPro" id="IPR013013">
    <property type="entry name" value="PTS_EIIC_1"/>
</dbReference>
<protein>
    <submittedName>
        <fullName evidence="16">Phosphotransferase system EIIC</fullName>
    </submittedName>
</protein>
<gene>
    <name evidence="16" type="ORF">HMPREF9488_01165</name>
</gene>
<evidence type="ECO:0000256" key="5">
    <source>
        <dbReference type="ARBA" id="ARBA00022679"/>
    </source>
</evidence>
<feature type="domain" description="PTS EIIC type-1" evidence="15">
    <location>
        <begin position="102"/>
        <end position="460"/>
    </location>
</feature>
<feature type="transmembrane region" description="Helical" evidence="12">
    <location>
        <begin position="273"/>
        <end position="293"/>
    </location>
</feature>
<keyword evidence="17" id="KW-1185">Reference proteome</keyword>
<feature type="transmembrane region" description="Helical" evidence="12">
    <location>
        <begin position="211"/>
        <end position="232"/>
    </location>
</feature>
<dbReference type="PROSITE" id="PS01035">
    <property type="entry name" value="PTS_EIIB_TYPE_1_CYS"/>
    <property type="match status" value="1"/>
</dbReference>
<evidence type="ECO:0000259" key="15">
    <source>
        <dbReference type="PROSITE" id="PS51103"/>
    </source>
</evidence>
<evidence type="ECO:0000256" key="11">
    <source>
        <dbReference type="PROSITE-ProRule" id="PRU00421"/>
    </source>
</evidence>
<dbReference type="eggNOG" id="COG2190">
    <property type="taxonomic scope" value="Bacteria"/>
</dbReference>
<evidence type="ECO:0000313" key="16">
    <source>
        <dbReference type="EMBL" id="EFW05520.1"/>
    </source>
</evidence>
<dbReference type="GO" id="GO:0005886">
    <property type="term" value="C:plasma membrane"/>
    <property type="evidence" value="ECO:0007669"/>
    <property type="project" value="UniProtKB-SubCell"/>
</dbReference>
<dbReference type="InterPro" id="IPR001996">
    <property type="entry name" value="PTS_IIB_1"/>
</dbReference>
<keyword evidence="10 12" id="KW-0472">Membrane</keyword>
<evidence type="ECO:0000256" key="12">
    <source>
        <dbReference type="SAM" id="Phobius"/>
    </source>
</evidence>
<dbReference type="SUPFAM" id="SSF51261">
    <property type="entry name" value="Duplicated hybrid motif"/>
    <property type="match status" value="1"/>
</dbReference>
<evidence type="ECO:0000256" key="2">
    <source>
        <dbReference type="ARBA" id="ARBA00022448"/>
    </source>
</evidence>
<dbReference type="PROSITE" id="PS51103">
    <property type="entry name" value="PTS_EIIC_TYPE_1"/>
    <property type="match status" value="1"/>
</dbReference>
<comment type="subcellular location">
    <subcellularLocation>
        <location evidence="1">Cell membrane</location>
        <topology evidence="1">Multi-pass membrane protein</topology>
    </subcellularLocation>
</comment>
<keyword evidence="9 12" id="KW-1133">Transmembrane helix</keyword>
<dbReference type="EMBL" id="ADKX01000022">
    <property type="protein sequence ID" value="EFW05520.1"/>
    <property type="molecule type" value="Genomic_DNA"/>
</dbReference>
<dbReference type="InterPro" id="IPR018113">
    <property type="entry name" value="PTrfase_EIIB_Cys"/>
</dbReference>
<evidence type="ECO:0000256" key="1">
    <source>
        <dbReference type="ARBA" id="ARBA00004651"/>
    </source>
</evidence>
<dbReference type="GO" id="GO:0090589">
    <property type="term" value="F:protein-phosphocysteine-trehalose phosphotransferase system transporter activity"/>
    <property type="evidence" value="ECO:0007669"/>
    <property type="project" value="TreeGrafter"/>
</dbReference>
<dbReference type="InterPro" id="IPR011055">
    <property type="entry name" value="Dup_hybrid_motif"/>
</dbReference>
<keyword evidence="7 12" id="KW-0812">Transmembrane</keyword>
<feature type="transmembrane region" description="Helical" evidence="12">
    <location>
        <begin position="172"/>
        <end position="191"/>
    </location>
</feature>
<keyword evidence="4" id="KW-0762">Sugar transport</keyword>
<evidence type="ECO:0000256" key="9">
    <source>
        <dbReference type="ARBA" id="ARBA00022989"/>
    </source>
</evidence>